<accession>A0ACB7RZK5</accession>
<gene>
    <name evidence="1" type="ORF">HPB50_009968</name>
</gene>
<comment type="caution">
    <text evidence="1">The sequence shown here is derived from an EMBL/GenBank/DDBJ whole genome shotgun (WGS) entry which is preliminary data.</text>
</comment>
<sequence>MRDYYSVLEVPCNVSPEESRRAYRQLAVGRLPDKNPDNKAEAGARFMKISEAYKVLPSESKRPQYDLHGRGGQDTGHQAGVARSQAAKAYNTGGVLHLHTS</sequence>
<proteinExistence type="predicted"/>
<evidence type="ECO:0000313" key="1">
    <source>
        <dbReference type="EMBL" id="KAH6927925.1"/>
    </source>
</evidence>
<organism evidence="1 2">
    <name type="scientific">Hyalomma asiaticum</name>
    <name type="common">Tick</name>
    <dbReference type="NCBI Taxonomy" id="266040"/>
    <lineage>
        <taxon>Eukaryota</taxon>
        <taxon>Metazoa</taxon>
        <taxon>Ecdysozoa</taxon>
        <taxon>Arthropoda</taxon>
        <taxon>Chelicerata</taxon>
        <taxon>Arachnida</taxon>
        <taxon>Acari</taxon>
        <taxon>Parasitiformes</taxon>
        <taxon>Ixodida</taxon>
        <taxon>Ixodoidea</taxon>
        <taxon>Ixodidae</taxon>
        <taxon>Hyalomminae</taxon>
        <taxon>Hyalomma</taxon>
    </lineage>
</organism>
<dbReference type="EMBL" id="CM023486">
    <property type="protein sequence ID" value="KAH6927925.1"/>
    <property type="molecule type" value="Genomic_DNA"/>
</dbReference>
<dbReference type="Proteomes" id="UP000821845">
    <property type="component" value="Chromosome 6"/>
</dbReference>
<evidence type="ECO:0000313" key="2">
    <source>
        <dbReference type="Proteomes" id="UP000821845"/>
    </source>
</evidence>
<protein>
    <submittedName>
        <fullName evidence="1">Uncharacterized protein</fullName>
    </submittedName>
</protein>
<name>A0ACB7RZK5_HYAAI</name>
<keyword evidence="2" id="KW-1185">Reference proteome</keyword>
<reference evidence="1" key="1">
    <citation type="submission" date="2020-05" db="EMBL/GenBank/DDBJ databases">
        <title>Large-scale comparative analyses of tick genomes elucidate their genetic diversity and vector capacities.</title>
        <authorList>
            <person name="Jia N."/>
            <person name="Wang J."/>
            <person name="Shi W."/>
            <person name="Du L."/>
            <person name="Sun Y."/>
            <person name="Zhan W."/>
            <person name="Jiang J."/>
            <person name="Wang Q."/>
            <person name="Zhang B."/>
            <person name="Ji P."/>
            <person name="Sakyi L.B."/>
            <person name="Cui X."/>
            <person name="Yuan T."/>
            <person name="Jiang B."/>
            <person name="Yang W."/>
            <person name="Lam T.T.-Y."/>
            <person name="Chang Q."/>
            <person name="Ding S."/>
            <person name="Wang X."/>
            <person name="Zhu J."/>
            <person name="Ruan X."/>
            <person name="Zhao L."/>
            <person name="Wei J."/>
            <person name="Que T."/>
            <person name="Du C."/>
            <person name="Cheng J."/>
            <person name="Dai P."/>
            <person name="Han X."/>
            <person name="Huang E."/>
            <person name="Gao Y."/>
            <person name="Liu J."/>
            <person name="Shao H."/>
            <person name="Ye R."/>
            <person name="Li L."/>
            <person name="Wei W."/>
            <person name="Wang X."/>
            <person name="Wang C."/>
            <person name="Yang T."/>
            <person name="Huo Q."/>
            <person name="Li W."/>
            <person name="Guo W."/>
            <person name="Chen H."/>
            <person name="Zhou L."/>
            <person name="Ni X."/>
            <person name="Tian J."/>
            <person name="Zhou Y."/>
            <person name="Sheng Y."/>
            <person name="Liu T."/>
            <person name="Pan Y."/>
            <person name="Xia L."/>
            <person name="Li J."/>
            <person name="Zhao F."/>
            <person name="Cao W."/>
        </authorList>
    </citation>
    <scope>NUCLEOTIDE SEQUENCE</scope>
    <source>
        <strain evidence="1">Hyas-2018</strain>
    </source>
</reference>